<name>A0A078HW15_BRANA</name>
<reference evidence="2" key="3">
    <citation type="submission" date="2021-01" db="EMBL/GenBank/DDBJ databases">
        <authorList>
            <consortium name="Genoscope - CEA"/>
            <person name="William W."/>
        </authorList>
    </citation>
    <scope>NUCLEOTIDE SEQUENCE</scope>
</reference>
<keyword evidence="4" id="KW-1185">Reference proteome</keyword>
<dbReference type="AlphaFoldDB" id="A0A078HW15"/>
<reference evidence="3" key="2">
    <citation type="submission" date="2014-06" db="EMBL/GenBank/DDBJ databases">
        <authorList>
            <person name="Genoscope - CEA"/>
        </authorList>
    </citation>
    <scope>NUCLEOTIDE SEQUENCE</scope>
</reference>
<feature type="transmembrane region" description="Helical" evidence="1">
    <location>
        <begin position="60"/>
        <end position="90"/>
    </location>
</feature>
<dbReference type="EMBL" id="LK032500">
    <property type="protein sequence ID" value="CDY41549.1"/>
    <property type="molecule type" value="Genomic_DNA"/>
</dbReference>
<organism evidence="3 4">
    <name type="scientific">Brassica napus</name>
    <name type="common">Rape</name>
    <dbReference type="NCBI Taxonomy" id="3708"/>
    <lineage>
        <taxon>Eukaryota</taxon>
        <taxon>Viridiplantae</taxon>
        <taxon>Streptophyta</taxon>
        <taxon>Embryophyta</taxon>
        <taxon>Tracheophyta</taxon>
        <taxon>Spermatophyta</taxon>
        <taxon>Magnoliopsida</taxon>
        <taxon>eudicotyledons</taxon>
        <taxon>Gunneridae</taxon>
        <taxon>Pentapetalae</taxon>
        <taxon>rosids</taxon>
        <taxon>malvids</taxon>
        <taxon>Brassicales</taxon>
        <taxon>Brassicaceae</taxon>
        <taxon>Brassiceae</taxon>
        <taxon>Brassica</taxon>
    </lineage>
</organism>
<dbReference type="STRING" id="3708.A0A078HW15"/>
<gene>
    <name evidence="3" type="primary">BnaC04g00730D</name>
    <name evidence="2" type="ORF">DARMORV10_C04P01230.1</name>
    <name evidence="3" type="ORF">GSBRNA2T00073181001</name>
</gene>
<sequence length="124" mass="13969">MQNRLRHFDHTCSGAKYELGKEVGRRHFGHTCSGLGKNGEIKDHPIAVNIISKVKVQISILMIILVEVIFGISIMISTLCVILMMIVVTFRSTRPDERLNDIVGSAYYVAPEILHRSYSLQTDI</sequence>
<dbReference type="EMBL" id="HG994368">
    <property type="protein sequence ID" value="CAF1798928.1"/>
    <property type="molecule type" value="Genomic_DNA"/>
</dbReference>
<evidence type="ECO:0000313" key="2">
    <source>
        <dbReference type="EMBL" id="CAF1798928.1"/>
    </source>
</evidence>
<keyword evidence="1" id="KW-1133">Transmembrane helix</keyword>
<dbReference type="Proteomes" id="UP001295469">
    <property type="component" value="Chromosome C04"/>
</dbReference>
<evidence type="ECO:0000313" key="3">
    <source>
        <dbReference type="EMBL" id="CDY41549.1"/>
    </source>
</evidence>
<proteinExistence type="predicted"/>
<accession>A0A078HW15</accession>
<keyword evidence="1" id="KW-0472">Membrane</keyword>
<evidence type="ECO:0000313" key="4">
    <source>
        <dbReference type="Proteomes" id="UP000028999"/>
    </source>
</evidence>
<evidence type="ECO:0000256" key="1">
    <source>
        <dbReference type="SAM" id="Phobius"/>
    </source>
</evidence>
<dbReference type="Gramene" id="CDY41549">
    <property type="protein sequence ID" value="CDY41549"/>
    <property type="gene ID" value="GSBRNA2T00073181001"/>
</dbReference>
<keyword evidence="1" id="KW-0812">Transmembrane</keyword>
<reference evidence="3 4" key="1">
    <citation type="journal article" date="2014" name="Science">
        <title>Plant genetics. Early allopolyploid evolution in the post-Neolithic Brassica napus oilseed genome.</title>
        <authorList>
            <person name="Chalhoub B."/>
            <person name="Denoeud F."/>
            <person name="Liu S."/>
            <person name="Parkin I.A."/>
            <person name="Tang H."/>
            <person name="Wang X."/>
            <person name="Chiquet J."/>
            <person name="Belcram H."/>
            <person name="Tong C."/>
            <person name="Samans B."/>
            <person name="Correa M."/>
            <person name="Da Silva C."/>
            <person name="Just J."/>
            <person name="Falentin C."/>
            <person name="Koh C.S."/>
            <person name="Le Clainche I."/>
            <person name="Bernard M."/>
            <person name="Bento P."/>
            <person name="Noel B."/>
            <person name="Labadie K."/>
            <person name="Alberti A."/>
            <person name="Charles M."/>
            <person name="Arnaud D."/>
            <person name="Guo H."/>
            <person name="Daviaud C."/>
            <person name="Alamery S."/>
            <person name="Jabbari K."/>
            <person name="Zhao M."/>
            <person name="Edger P.P."/>
            <person name="Chelaifa H."/>
            <person name="Tack D."/>
            <person name="Lassalle G."/>
            <person name="Mestiri I."/>
            <person name="Schnel N."/>
            <person name="Le Paslier M.C."/>
            <person name="Fan G."/>
            <person name="Renault V."/>
            <person name="Bayer P.E."/>
            <person name="Golicz A.A."/>
            <person name="Manoli S."/>
            <person name="Lee T.H."/>
            <person name="Thi V.H."/>
            <person name="Chalabi S."/>
            <person name="Hu Q."/>
            <person name="Fan C."/>
            <person name="Tollenaere R."/>
            <person name="Lu Y."/>
            <person name="Battail C."/>
            <person name="Shen J."/>
            <person name="Sidebottom C.H."/>
            <person name="Wang X."/>
            <person name="Canaguier A."/>
            <person name="Chauveau A."/>
            <person name="Berard A."/>
            <person name="Deniot G."/>
            <person name="Guan M."/>
            <person name="Liu Z."/>
            <person name="Sun F."/>
            <person name="Lim Y.P."/>
            <person name="Lyons E."/>
            <person name="Town C.D."/>
            <person name="Bancroft I."/>
            <person name="Wang X."/>
            <person name="Meng J."/>
            <person name="Ma J."/>
            <person name="Pires J.C."/>
            <person name="King G.J."/>
            <person name="Brunel D."/>
            <person name="Delourme R."/>
            <person name="Renard M."/>
            <person name="Aury J.M."/>
            <person name="Adams K.L."/>
            <person name="Batley J."/>
            <person name="Snowdon R.J."/>
            <person name="Tost J."/>
            <person name="Edwards D."/>
            <person name="Zhou Y."/>
            <person name="Hua W."/>
            <person name="Sharpe A.G."/>
            <person name="Paterson A.H."/>
            <person name="Guan C."/>
            <person name="Wincker P."/>
        </authorList>
    </citation>
    <scope>NUCLEOTIDE SEQUENCE [LARGE SCALE GENOMIC DNA]</scope>
    <source>
        <strain evidence="4">cv. Darmor-bzh</strain>
    </source>
</reference>
<dbReference type="PaxDb" id="3708-A0A078HW15"/>
<dbReference type="Proteomes" id="UP000028999">
    <property type="component" value="Unassembled WGS sequence"/>
</dbReference>
<protein>
    <submittedName>
        <fullName evidence="2">(rape) hypothetical protein</fullName>
    </submittedName>
    <submittedName>
        <fullName evidence="3">BnaC04g00730D protein</fullName>
    </submittedName>
</protein>